<evidence type="ECO:0000313" key="1">
    <source>
        <dbReference type="EMBL" id="CAB4649680.1"/>
    </source>
</evidence>
<proteinExistence type="predicted"/>
<dbReference type="EMBL" id="CAEZVY010000129">
    <property type="protein sequence ID" value="CAB4649680.1"/>
    <property type="molecule type" value="Genomic_DNA"/>
</dbReference>
<dbReference type="AlphaFoldDB" id="A0A6J6KIP3"/>
<name>A0A6J6KIP3_9ZZZZ</name>
<accession>A0A6J6KIP3</accession>
<organism evidence="1">
    <name type="scientific">freshwater metagenome</name>
    <dbReference type="NCBI Taxonomy" id="449393"/>
    <lineage>
        <taxon>unclassified sequences</taxon>
        <taxon>metagenomes</taxon>
        <taxon>ecological metagenomes</taxon>
    </lineage>
</organism>
<protein>
    <submittedName>
        <fullName evidence="1">Unannotated protein</fullName>
    </submittedName>
</protein>
<gene>
    <name evidence="1" type="ORF">UFOPK2158_01116</name>
</gene>
<reference evidence="1" key="1">
    <citation type="submission" date="2020-05" db="EMBL/GenBank/DDBJ databases">
        <authorList>
            <person name="Chiriac C."/>
            <person name="Salcher M."/>
            <person name="Ghai R."/>
            <person name="Kavagutti S V."/>
        </authorList>
    </citation>
    <scope>NUCLEOTIDE SEQUENCE</scope>
</reference>
<sequence length="129" mass="14571">MNGFGLLSQLHDSGTVVSMSHTMHRGKLRDYVANGVIERTVSNLTAVDVNNRNLQEKCRYCSRQHFVSIPQQHNNVWRQRRESISKFACSSANLSPDVGSRVCMGYRPHLGRNVKPRCSNRINGVPEFG</sequence>